<dbReference type="InterPro" id="IPR000601">
    <property type="entry name" value="PKD_dom"/>
</dbReference>
<evidence type="ECO:0000256" key="1">
    <source>
        <dbReference type="ARBA" id="ARBA00008721"/>
    </source>
</evidence>
<comment type="caution">
    <text evidence="11">The sequence shown here is derived from an EMBL/GenBank/DDBJ whole genome shotgun (WGS) entry which is preliminary data.</text>
</comment>
<dbReference type="PANTHER" id="PTHR47466">
    <property type="match status" value="1"/>
</dbReference>
<organism evidence="11 12">
    <name type="scientific">Colwellia marinimaniae</name>
    <dbReference type="NCBI Taxonomy" id="1513592"/>
    <lineage>
        <taxon>Bacteria</taxon>
        <taxon>Pseudomonadati</taxon>
        <taxon>Pseudomonadota</taxon>
        <taxon>Gammaproteobacteria</taxon>
        <taxon>Alteromonadales</taxon>
        <taxon>Colwelliaceae</taxon>
        <taxon>Colwellia</taxon>
    </lineage>
</organism>
<protein>
    <submittedName>
        <fullName evidence="11">Collagenase</fullName>
    </submittedName>
</protein>
<dbReference type="Gene3D" id="2.60.40.10">
    <property type="entry name" value="Immunoglobulins"/>
    <property type="match status" value="3"/>
</dbReference>
<dbReference type="SMART" id="SM00089">
    <property type="entry name" value="PKD"/>
    <property type="match status" value="3"/>
</dbReference>
<dbReference type="InterPro" id="IPR013783">
    <property type="entry name" value="Ig-like_fold"/>
</dbReference>
<accession>A0ABQ0MQT9</accession>
<keyword evidence="3" id="KW-0479">Metal-binding</keyword>
<evidence type="ECO:0000256" key="9">
    <source>
        <dbReference type="SAM" id="SignalP"/>
    </source>
</evidence>
<dbReference type="SUPFAM" id="SSF63446">
    <property type="entry name" value="Type I dockerin domain"/>
    <property type="match status" value="1"/>
</dbReference>
<evidence type="ECO:0000259" key="10">
    <source>
        <dbReference type="PROSITE" id="PS50093"/>
    </source>
</evidence>
<evidence type="ECO:0000256" key="4">
    <source>
        <dbReference type="ARBA" id="ARBA00022729"/>
    </source>
</evidence>
<evidence type="ECO:0000313" key="11">
    <source>
        <dbReference type="EMBL" id="GAW94720.1"/>
    </source>
</evidence>
<dbReference type="RefSeq" id="WP_057182151.1">
    <property type="nucleotide sequence ID" value="NZ_BDQM01000001.1"/>
</dbReference>
<feature type="domain" description="PKD" evidence="10">
    <location>
        <begin position="1020"/>
        <end position="1106"/>
    </location>
</feature>
<dbReference type="InterPro" id="IPR036439">
    <property type="entry name" value="Dockerin_dom_sf"/>
</dbReference>
<dbReference type="InterPro" id="IPR022409">
    <property type="entry name" value="PKD/Chitinase_dom"/>
</dbReference>
<keyword evidence="6" id="KW-0862">Zinc</keyword>
<keyword evidence="5" id="KW-0378">Hydrolase</keyword>
<dbReference type="InterPro" id="IPR024079">
    <property type="entry name" value="MetalloPept_cat_dom_sf"/>
</dbReference>
<comment type="similarity">
    <text evidence="1">Belongs to the peptidase M43B family.</text>
</comment>
<dbReference type="InterPro" id="IPR008754">
    <property type="entry name" value="Peptidase_M43"/>
</dbReference>
<feature type="signal peptide" evidence="9">
    <location>
        <begin position="1"/>
        <end position="25"/>
    </location>
</feature>
<name>A0ABQ0MQT9_9GAMM</name>
<keyword evidence="4 9" id="KW-0732">Signal</keyword>
<keyword evidence="2" id="KW-0645">Protease</keyword>
<keyword evidence="8" id="KW-1015">Disulfide bond</keyword>
<dbReference type="SUPFAM" id="SSF55486">
    <property type="entry name" value="Metalloproteases ('zincins'), catalytic domain"/>
    <property type="match status" value="1"/>
</dbReference>
<dbReference type="PANTHER" id="PTHR47466:SF1">
    <property type="entry name" value="METALLOPROTEASE MEP1 (AFU_ORTHOLOGUE AFUA_1G07730)-RELATED"/>
    <property type="match status" value="1"/>
</dbReference>
<evidence type="ECO:0000256" key="2">
    <source>
        <dbReference type="ARBA" id="ARBA00022670"/>
    </source>
</evidence>
<dbReference type="Pfam" id="PF05572">
    <property type="entry name" value="Peptidase_M43"/>
    <property type="match status" value="1"/>
</dbReference>
<evidence type="ECO:0000256" key="5">
    <source>
        <dbReference type="ARBA" id="ARBA00022801"/>
    </source>
</evidence>
<evidence type="ECO:0000256" key="6">
    <source>
        <dbReference type="ARBA" id="ARBA00022833"/>
    </source>
</evidence>
<evidence type="ECO:0000313" key="12">
    <source>
        <dbReference type="Proteomes" id="UP000197068"/>
    </source>
</evidence>
<dbReference type="Pfam" id="PF18911">
    <property type="entry name" value="PKD_4"/>
    <property type="match status" value="3"/>
</dbReference>
<evidence type="ECO:0000256" key="3">
    <source>
        <dbReference type="ARBA" id="ARBA00022723"/>
    </source>
</evidence>
<dbReference type="EMBL" id="BDQM01000001">
    <property type="protein sequence ID" value="GAW94720.1"/>
    <property type="molecule type" value="Genomic_DNA"/>
</dbReference>
<dbReference type="InterPro" id="IPR018247">
    <property type="entry name" value="EF_Hand_1_Ca_BS"/>
</dbReference>
<keyword evidence="12" id="KW-1185">Reference proteome</keyword>
<evidence type="ECO:0000256" key="8">
    <source>
        <dbReference type="ARBA" id="ARBA00023157"/>
    </source>
</evidence>
<dbReference type="Gene3D" id="2.60.120.380">
    <property type="match status" value="4"/>
</dbReference>
<dbReference type="SUPFAM" id="SSF49299">
    <property type="entry name" value="PKD domain"/>
    <property type="match status" value="3"/>
</dbReference>
<keyword evidence="7" id="KW-0482">Metalloprotease</keyword>
<dbReference type="PROSITE" id="PS50093">
    <property type="entry name" value="PKD"/>
    <property type="match status" value="3"/>
</dbReference>
<reference evidence="11 12" key="1">
    <citation type="submission" date="2017-06" db="EMBL/GenBank/DDBJ databases">
        <title>Whole Genome Sequences of Colwellia marinimaniae MTCD1.</title>
        <authorList>
            <person name="Kusumoto H."/>
            <person name="Inoue M."/>
            <person name="Tanikawa K."/>
            <person name="Maeji H."/>
            <person name="Cameron J.H."/>
            <person name="Bartlett D.H."/>
        </authorList>
    </citation>
    <scope>NUCLEOTIDE SEQUENCE [LARGE SCALE GENOMIC DNA]</scope>
    <source>
        <strain evidence="11 12">MTCD1</strain>
    </source>
</reference>
<dbReference type="Gene3D" id="1.10.1330.10">
    <property type="entry name" value="Dockerin domain"/>
    <property type="match status" value="1"/>
</dbReference>
<evidence type="ECO:0000256" key="7">
    <source>
        <dbReference type="ARBA" id="ARBA00023049"/>
    </source>
</evidence>
<proteinExistence type="inferred from homology"/>
<dbReference type="Gene3D" id="3.40.390.10">
    <property type="entry name" value="Collagenase (Catalytic Domain)"/>
    <property type="match status" value="1"/>
</dbReference>
<feature type="domain" description="PKD" evidence="10">
    <location>
        <begin position="871"/>
        <end position="952"/>
    </location>
</feature>
<feature type="chain" id="PRO_5045393635" evidence="9">
    <location>
        <begin position="26"/>
        <end position="1227"/>
    </location>
</feature>
<gene>
    <name evidence="11" type="ORF">MTCD1_00317</name>
</gene>
<dbReference type="CDD" id="cd00146">
    <property type="entry name" value="PKD"/>
    <property type="match status" value="3"/>
</dbReference>
<sequence length="1227" mass="132204">MTLINNKIMSLSMLMMLCASLTAVAGKQTSDNGFAKELKIPTSKQSTSAKQKTLVKGKTLAKSLRKSRNVHPSSVSAANQVCAIDDNGQDWHKLQKKLNKELKQFTLSSSKAIKSLSSRSLASSLLARTSSLAAAVADNGVAGRYYIPVVFHVYGADFTCDDAAQSCLTDAKIIDALQRLNEDFLGTNTQDGPIAPQFQAIRDNLNIEFFLAKKSPTGADTTGIVRYGREQAGYGNGSGADTAIAGDAWDNFKYMNVYIMNDLYDDGSSNNSGVAWYPDIAMSQANTSRVVYNGWYVGDNTDENFRSVLTHEFGHWLNLPHTFAGNSCSLANETFCALTGDRSCDTPQMSLSTDMYENSPNCLGQPTNTENFMHYTSNYAMFTQGQVARMTAALHGDARATLWSNDNLIATGLTAYTSNADHPWDGISGTDNGPVGELIASFDNLSAEKDAIDTFVIDAPVGTQALAFYLSGYEQDPDMYVSAGQESRLLADGSWQADYISFLSAATPEFIGVLGPKANETYYATVHAFSEYEQANLQVLAVEDPLLAAGNKRYHVIKQAGIWSAAGVAPKKYQFTIPDSAEKVVIVFAGAYGGDPDMYISRNKPVDMNTADCKPFSAAKLAEYCEFAQGGTFNILIDPFAEYWDGELHVYYETSDDSNQPPFANTNPNYQAMLDHEVHFNGDSSTDVDGSIVSYLWDFGNGDNSTETNPVYVYNQLGQYHASLTVTDDMGVSSTTNTVVDITLYNPNDAVLCDGCSRVYLTEEIGLSAAKGSEPRSYKFSVPTAASLVVIEIVAGSSGDPDLHVSHNKAVSIESFTCRPWEGPGALESCQFNQGGIFNVMIDPFDAYSDVTFKAYYDIRDDADHSMPNELPIAQAGASYTGFTGNALTLSSAGSMDEDGYIVSYLWNLGDGNTSDLENPQHNYAQAGQYNISLTVTDNDGATATATATVIINPAGDMDGDGDVDRDDMRALSLAIRRGEQLDLAFDINGDGVVNSRDVRAMRSICSYNRCSTIAPPPEPPTAMASSNDNVEQFASIAFSSAGSNDNYGRIVSYAWNFGDGATSSQANPSHAYQQVGSYSVVLTVTDNDGMTATDTIALNVNYGALLDSCTNQPAFTDGTLAAGSVTCLGADSRQSFSVPEINNHKSIAITVAHGGGDISLYYRNSGWVNLNNSSFDASSTEANNQACIYLELTPEMDYWSYIELTGASSGATIVIDFDTQGCRPVQ</sequence>
<dbReference type="InterPro" id="IPR035986">
    <property type="entry name" value="PKD_dom_sf"/>
</dbReference>
<dbReference type="Proteomes" id="UP000197068">
    <property type="component" value="Unassembled WGS sequence"/>
</dbReference>
<dbReference type="PROSITE" id="PS00018">
    <property type="entry name" value="EF_HAND_1"/>
    <property type="match status" value="2"/>
</dbReference>
<feature type="domain" description="PKD" evidence="10">
    <location>
        <begin position="661"/>
        <end position="740"/>
    </location>
</feature>